<evidence type="ECO:0000256" key="9">
    <source>
        <dbReference type="ARBA" id="ARBA00032926"/>
    </source>
</evidence>
<comment type="pathway">
    <text evidence="1">Sulfur metabolism; glutathione biosynthesis; glutathione from L-cysteine and L-glutamate: step 1/2.</text>
</comment>
<keyword evidence="12" id="KW-1185">Reference proteome</keyword>
<feature type="domain" description="NADP-dependent oxidoreductase" evidence="10">
    <location>
        <begin position="94"/>
        <end position="243"/>
    </location>
</feature>
<organism evidence="11 12">
    <name type="scientific">Byssochlamys spectabilis</name>
    <name type="common">Paecilomyces variotii</name>
    <dbReference type="NCBI Taxonomy" id="264951"/>
    <lineage>
        <taxon>Eukaryota</taxon>
        <taxon>Fungi</taxon>
        <taxon>Dikarya</taxon>
        <taxon>Ascomycota</taxon>
        <taxon>Pezizomycotina</taxon>
        <taxon>Eurotiomycetes</taxon>
        <taxon>Eurotiomycetidae</taxon>
        <taxon>Eurotiales</taxon>
        <taxon>Thermoascaceae</taxon>
        <taxon>Paecilomyces</taxon>
    </lineage>
</organism>
<evidence type="ECO:0000256" key="1">
    <source>
        <dbReference type="ARBA" id="ARBA00005006"/>
    </source>
</evidence>
<reference evidence="11 12" key="1">
    <citation type="journal article" date="2018" name="Front. Microbiol.">
        <title>Genomic and genetic insights into a cosmopolitan fungus, Paecilomyces variotii (Eurotiales).</title>
        <authorList>
            <person name="Urquhart A.S."/>
            <person name="Mondo S.J."/>
            <person name="Makela M.R."/>
            <person name="Hane J.K."/>
            <person name="Wiebenga A."/>
            <person name="He G."/>
            <person name="Mihaltcheva S."/>
            <person name="Pangilinan J."/>
            <person name="Lipzen A."/>
            <person name="Barry K."/>
            <person name="de Vries R.P."/>
            <person name="Grigoriev I.V."/>
            <person name="Idnurm A."/>
        </authorList>
    </citation>
    <scope>NUCLEOTIDE SEQUENCE [LARGE SCALE GENOMIC DNA]</scope>
    <source>
        <strain evidence="11 12">CBS 101075</strain>
    </source>
</reference>
<keyword evidence="5" id="KW-0560">Oxidoreductase</keyword>
<dbReference type="AlphaFoldDB" id="A0A443HRI0"/>
<evidence type="ECO:0000256" key="7">
    <source>
        <dbReference type="ARBA" id="ARBA00031154"/>
    </source>
</evidence>
<dbReference type="FunFam" id="3.20.20.100:FF:000026">
    <property type="entry name" value="Gamma-cysteine synthetase regulatory subunit, putative"/>
    <property type="match status" value="1"/>
</dbReference>
<dbReference type="EMBL" id="RCNU01000007">
    <property type="protein sequence ID" value="RWQ94370.1"/>
    <property type="molecule type" value="Genomic_DNA"/>
</dbReference>
<comment type="similarity">
    <text evidence="2">Belongs to the aldo/keto reductase family. Glutamate--cysteine ligase light chain subfamily.</text>
</comment>
<dbReference type="InterPro" id="IPR032963">
    <property type="entry name" value="Gclm"/>
</dbReference>
<comment type="subunit">
    <text evidence="3">Heterodimer of a catalytic heavy chain and a regulatory light chain.</text>
</comment>
<dbReference type="GeneID" id="39601235"/>
<accession>A0A443HRI0</accession>
<dbReference type="InterPro" id="IPR036812">
    <property type="entry name" value="NAD(P)_OxRdtase_dom_sf"/>
</dbReference>
<evidence type="ECO:0000256" key="6">
    <source>
        <dbReference type="ARBA" id="ARBA00030406"/>
    </source>
</evidence>
<dbReference type="GO" id="GO:0006750">
    <property type="term" value="P:glutathione biosynthetic process"/>
    <property type="evidence" value="ECO:0007669"/>
    <property type="project" value="UniProtKB-UniPathway"/>
</dbReference>
<dbReference type="GO" id="GO:0017109">
    <property type="term" value="C:glutamate-cysteine ligase complex"/>
    <property type="evidence" value="ECO:0007669"/>
    <property type="project" value="TreeGrafter"/>
</dbReference>
<dbReference type="GO" id="GO:0030234">
    <property type="term" value="F:enzyme regulator activity"/>
    <property type="evidence" value="ECO:0007669"/>
    <property type="project" value="TreeGrafter"/>
</dbReference>
<dbReference type="UniPathway" id="UPA00142">
    <property type="reaction ID" value="UER00209"/>
</dbReference>
<evidence type="ECO:0000256" key="8">
    <source>
        <dbReference type="ARBA" id="ARBA00031732"/>
    </source>
</evidence>
<protein>
    <recommendedName>
        <fullName evidence="8">GCS light chain</fullName>
    </recommendedName>
    <alternativeName>
        <fullName evidence="6">Gamma-ECS regulatory subunit</fullName>
    </alternativeName>
    <alternativeName>
        <fullName evidence="9">Gamma-glutamylcysteine synthetase regulatory subunit</fullName>
    </alternativeName>
    <alternativeName>
        <fullName evidence="7">Glutamate--cysteine ligase modifier subunit</fullName>
    </alternativeName>
</protein>
<evidence type="ECO:0000256" key="5">
    <source>
        <dbReference type="ARBA" id="ARBA00023002"/>
    </source>
</evidence>
<dbReference type="Proteomes" id="UP000283841">
    <property type="component" value="Unassembled WGS sequence"/>
</dbReference>
<dbReference type="Pfam" id="PF00248">
    <property type="entry name" value="Aldo_ket_red"/>
    <property type="match status" value="1"/>
</dbReference>
<evidence type="ECO:0000256" key="4">
    <source>
        <dbReference type="ARBA" id="ARBA00022684"/>
    </source>
</evidence>
<dbReference type="GO" id="GO:0016491">
    <property type="term" value="F:oxidoreductase activity"/>
    <property type="evidence" value="ECO:0007669"/>
    <property type="project" value="UniProtKB-KW"/>
</dbReference>
<evidence type="ECO:0000313" key="11">
    <source>
        <dbReference type="EMBL" id="RWQ94370.1"/>
    </source>
</evidence>
<sequence>MKLILSTGNIMNGGPSIIRRFTTEKSNVELINSLRSNFVAAQHVEPGHANGASDPQKHGIPQKISYTDDYSSWTSQEDDTLYIPAIDFSQSGLSEERDQYDITVKLFYLPGIPASRRCAHTRQAIDLVLKELHVNSIDLLIASFPGVSFDADDEGEEEITPQAEGQPDDFDSLVQTWRSLEDLHEKGMISQIGLAEFGSDRLAKFLPQTKVKPSVDQINVKDCCVVPKSLILYAKQQNIQLLTHNDCTDILPRGTTRELLGAGESGAHILASSPDSGDGIKGDIEPQWVVKYTAVVKDRGVIENKGYFALAEPLQHDVRSPIALPVGFHNLLEETLGLGMCAAKCPLQHVEIDSPIFILNTLASKPKDEVTRRQVTMNDTSLMHATNCSSDLPHQTPHTFCFLLVRNTPVLSSLGFPVHRQHSRDIDSFANELRQTSSFLQDALARQSFIKDRMPIWLRGTNLKRSWS</sequence>
<dbReference type="SUPFAM" id="SSF51430">
    <property type="entry name" value="NAD(P)-linked oxidoreductase"/>
    <property type="match status" value="1"/>
</dbReference>
<dbReference type="RefSeq" id="XP_028484015.1">
    <property type="nucleotide sequence ID" value="XM_028631958.1"/>
</dbReference>
<evidence type="ECO:0000313" key="12">
    <source>
        <dbReference type="Proteomes" id="UP000283841"/>
    </source>
</evidence>
<dbReference type="VEuPathDB" id="FungiDB:C8Q69DRAFT_487121"/>
<evidence type="ECO:0000256" key="3">
    <source>
        <dbReference type="ARBA" id="ARBA00011532"/>
    </source>
</evidence>
<dbReference type="PANTHER" id="PTHR13295:SF4">
    <property type="entry name" value="GLUTAMATE--CYSTEINE LIGASE REGULATORY SUBUNIT"/>
    <property type="match status" value="1"/>
</dbReference>
<evidence type="ECO:0000256" key="2">
    <source>
        <dbReference type="ARBA" id="ARBA00008612"/>
    </source>
</evidence>
<proteinExistence type="inferred from homology"/>
<gene>
    <name evidence="11" type="ORF">C8Q69DRAFT_487121</name>
</gene>
<comment type="caution">
    <text evidence="11">The sequence shown here is derived from an EMBL/GenBank/DDBJ whole genome shotgun (WGS) entry which is preliminary data.</text>
</comment>
<dbReference type="GO" id="GO:0035226">
    <property type="term" value="F:glutamate-cysteine ligase catalytic subunit binding"/>
    <property type="evidence" value="ECO:0007669"/>
    <property type="project" value="InterPro"/>
</dbReference>
<dbReference type="STRING" id="264951.A0A443HRI0"/>
<dbReference type="PANTHER" id="PTHR13295">
    <property type="entry name" value="GLUTAMATE CYSTEINE LIGASE REGULATORY SUBUNIT"/>
    <property type="match status" value="1"/>
</dbReference>
<name>A0A443HRI0_BYSSP</name>
<evidence type="ECO:0000259" key="10">
    <source>
        <dbReference type="Pfam" id="PF00248"/>
    </source>
</evidence>
<dbReference type="InterPro" id="IPR023210">
    <property type="entry name" value="NADP_OxRdtase_dom"/>
</dbReference>
<dbReference type="Gene3D" id="3.20.20.100">
    <property type="entry name" value="NADP-dependent oxidoreductase domain"/>
    <property type="match status" value="1"/>
</dbReference>
<keyword evidence="4" id="KW-0317">Glutathione biosynthesis</keyword>